<keyword evidence="3" id="KW-1185">Reference proteome</keyword>
<feature type="region of interest" description="Disordered" evidence="1">
    <location>
        <begin position="45"/>
        <end position="145"/>
    </location>
</feature>
<dbReference type="AlphaFoldDB" id="A0A6A6WRW2"/>
<organism evidence="2 3">
    <name type="scientific">Melanomma pulvis-pyrius CBS 109.77</name>
    <dbReference type="NCBI Taxonomy" id="1314802"/>
    <lineage>
        <taxon>Eukaryota</taxon>
        <taxon>Fungi</taxon>
        <taxon>Dikarya</taxon>
        <taxon>Ascomycota</taxon>
        <taxon>Pezizomycotina</taxon>
        <taxon>Dothideomycetes</taxon>
        <taxon>Pleosporomycetidae</taxon>
        <taxon>Pleosporales</taxon>
        <taxon>Melanommataceae</taxon>
        <taxon>Melanomma</taxon>
    </lineage>
</organism>
<evidence type="ECO:0000313" key="2">
    <source>
        <dbReference type="EMBL" id="KAF2786829.1"/>
    </source>
</evidence>
<evidence type="ECO:0000313" key="3">
    <source>
        <dbReference type="Proteomes" id="UP000799757"/>
    </source>
</evidence>
<proteinExistence type="predicted"/>
<accession>A0A6A6WRW2</accession>
<reference evidence="2" key="1">
    <citation type="journal article" date="2020" name="Stud. Mycol.">
        <title>101 Dothideomycetes genomes: a test case for predicting lifestyles and emergence of pathogens.</title>
        <authorList>
            <person name="Haridas S."/>
            <person name="Albert R."/>
            <person name="Binder M."/>
            <person name="Bloem J."/>
            <person name="Labutti K."/>
            <person name="Salamov A."/>
            <person name="Andreopoulos B."/>
            <person name="Baker S."/>
            <person name="Barry K."/>
            <person name="Bills G."/>
            <person name="Bluhm B."/>
            <person name="Cannon C."/>
            <person name="Castanera R."/>
            <person name="Culley D."/>
            <person name="Daum C."/>
            <person name="Ezra D."/>
            <person name="Gonzalez J."/>
            <person name="Henrissat B."/>
            <person name="Kuo A."/>
            <person name="Liang C."/>
            <person name="Lipzen A."/>
            <person name="Lutzoni F."/>
            <person name="Magnuson J."/>
            <person name="Mondo S."/>
            <person name="Nolan M."/>
            <person name="Ohm R."/>
            <person name="Pangilinan J."/>
            <person name="Park H.-J."/>
            <person name="Ramirez L."/>
            <person name="Alfaro M."/>
            <person name="Sun H."/>
            <person name="Tritt A."/>
            <person name="Yoshinaga Y."/>
            <person name="Zwiers L.-H."/>
            <person name="Turgeon B."/>
            <person name="Goodwin S."/>
            <person name="Spatafora J."/>
            <person name="Crous P."/>
            <person name="Grigoriev I."/>
        </authorList>
    </citation>
    <scope>NUCLEOTIDE SEQUENCE</scope>
    <source>
        <strain evidence="2">CBS 109.77</strain>
    </source>
</reference>
<dbReference type="Proteomes" id="UP000799757">
    <property type="component" value="Unassembled WGS sequence"/>
</dbReference>
<name>A0A6A6WRW2_9PLEO</name>
<feature type="compositionally biased region" description="Pro residues" evidence="1">
    <location>
        <begin position="125"/>
        <end position="137"/>
    </location>
</feature>
<feature type="compositionally biased region" description="Pro residues" evidence="1">
    <location>
        <begin position="98"/>
        <end position="112"/>
    </location>
</feature>
<evidence type="ECO:0000256" key="1">
    <source>
        <dbReference type="SAM" id="MobiDB-lite"/>
    </source>
</evidence>
<protein>
    <submittedName>
        <fullName evidence="2">Uncharacterized protein</fullName>
    </submittedName>
</protein>
<dbReference type="EMBL" id="MU002400">
    <property type="protein sequence ID" value="KAF2786829.1"/>
    <property type="molecule type" value="Genomic_DNA"/>
</dbReference>
<sequence>MRRPECSKMRAWNQRGVVYVYVDTACKCRPHTRQAKQLTIQPMHSSMRGQRIPPTPYLTSTSISARTPRVPRTWRRRTTSQSPTTLPYTTPPHRPHPPPHIPPRPPKEPTPPFLLQTGIQHADPLLPPPPLPRPAHPPLRRLDPARPREGGLCRCPRERGACAQVRSATLRPLLSL</sequence>
<gene>
    <name evidence="2" type="ORF">K505DRAFT_137791</name>
</gene>